<gene>
    <name evidence="3" type="ORF">Bca52824_034762</name>
</gene>
<keyword evidence="4" id="KW-1185">Reference proteome</keyword>
<proteinExistence type="predicted"/>
<sequence length="184" mass="20842">MDPRNPYSQNSGYVGLLNNVQNNNVQENFPYESLLSSVNIGASKIPPFSSQQSEAPSQPEDTPVTNRMGLDYSYTQPSESEDYDLRAQYAQLSDKVDSLSFQSEYDTHLREVKDLHYETEQKLVRIERIVCDLAKKRSRFANGFELVVGFMVVVLLILGVVLAARMDNQCSNKSSLTAIHWKII</sequence>
<evidence type="ECO:0000313" key="3">
    <source>
        <dbReference type="EMBL" id="KAG2298290.1"/>
    </source>
</evidence>
<feature type="region of interest" description="Disordered" evidence="1">
    <location>
        <begin position="45"/>
        <end position="77"/>
    </location>
</feature>
<keyword evidence="2" id="KW-0812">Transmembrane</keyword>
<organism evidence="3 4">
    <name type="scientific">Brassica carinata</name>
    <name type="common">Ethiopian mustard</name>
    <name type="synonym">Abyssinian cabbage</name>
    <dbReference type="NCBI Taxonomy" id="52824"/>
    <lineage>
        <taxon>Eukaryota</taxon>
        <taxon>Viridiplantae</taxon>
        <taxon>Streptophyta</taxon>
        <taxon>Embryophyta</taxon>
        <taxon>Tracheophyta</taxon>
        <taxon>Spermatophyta</taxon>
        <taxon>Magnoliopsida</taxon>
        <taxon>eudicotyledons</taxon>
        <taxon>Gunneridae</taxon>
        <taxon>Pentapetalae</taxon>
        <taxon>rosids</taxon>
        <taxon>malvids</taxon>
        <taxon>Brassicales</taxon>
        <taxon>Brassicaceae</taxon>
        <taxon>Brassiceae</taxon>
        <taxon>Brassica</taxon>
    </lineage>
</organism>
<dbReference type="EMBL" id="JAAMPC010000008">
    <property type="protein sequence ID" value="KAG2298290.1"/>
    <property type="molecule type" value="Genomic_DNA"/>
</dbReference>
<protein>
    <submittedName>
        <fullName evidence="3">Uncharacterized protein</fullName>
    </submittedName>
</protein>
<evidence type="ECO:0000256" key="1">
    <source>
        <dbReference type="SAM" id="MobiDB-lite"/>
    </source>
</evidence>
<dbReference type="AlphaFoldDB" id="A0A8X7UZU6"/>
<dbReference type="OrthoDB" id="10523851at2759"/>
<accession>A0A8X7UZU6</accession>
<comment type="caution">
    <text evidence="3">The sequence shown here is derived from an EMBL/GenBank/DDBJ whole genome shotgun (WGS) entry which is preliminary data.</text>
</comment>
<evidence type="ECO:0000313" key="4">
    <source>
        <dbReference type="Proteomes" id="UP000886595"/>
    </source>
</evidence>
<dbReference type="Proteomes" id="UP000886595">
    <property type="component" value="Unassembled WGS sequence"/>
</dbReference>
<feature type="compositionally biased region" description="Low complexity" evidence="1">
    <location>
        <begin position="46"/>
        <end position="59"/>
    </location>
</feature>
<name>A0A8X7UZU6_BRACI</name>
<keyword evidence="2" id="KW-0472">Membrane</keyword>
<reference evidence="3 4" key="1">
    <citation type="submission" date="2020-02" db="EMBL/GenBank/DDBJ databases">
        <authorList>
            <person name="Ma Q."/>
            <person name="Huang Y."/>
            <person name="Song X."/>
            <person name="Pei D."/>
        </authorList>
    </citation>
    <scope>NUCLEOTIDE SEQUENCE [LARGE SCALE GENOMIC DNA]</scope>
    <source>
        <strain evidence="3">Sxm20200214</strain>
        <tissue evidence="3">Leaf</tissue>
    </source>
</reference>
<keyword evidence="2" id="KW-1133">Transmembrane helix</keyword>
<evidence type="ECO:0000256" key="2">
    <source>
        <dbReference type="SAM" id="Phobius"/>
    </source>
</evidence>
<feature type="transmembrane region" description="Helical" evidence="2">
    <location>
        <begin position="143"/>
        <end position="164"/>
    </location>
</feature>